<dbReference type="Pfam" id="PF04480">
    <property type="entry name" value="DUF559"/>
    <property type="match status" value="1"/>
</dbReference>
<dbReference type="InterPro" id="IPR004603">
    <property type="entry name" value="DNA_mismatch_endonuc_vsr"/>
</dbReference>
<dbReference type="REBASE" id="76888">
    <property type="entry name" value="V.Shy22779ORF20P"/>
</dbReference>
<dbReference type="GO" id="GO:0004519">
    <property type="term" value="F:endonuclease activity"/>
    <property type="evidence" value="ECO:0007669"/>
    <property type="project" value="UniProtKB-KW"/>
</dbReference>
<keyword evidence="9" id="KW-1185">Reference proteome</keyword>
<name>W0SA46_9PROT</name>
<evidence type="ECO:0000259" key="7">
    <source>
        <dbReference type="Pfam" id="PF04480"/>
    </source>
</evidence>
<dbReference type="GO" id="GO:0006298">
    <property type="term" value="P:mismatch repair"/>
    <property type="evidence" value="ECO:0007669"/>
    <property type="project" value="InterPro"/>
</dbReference>
<dbReference type="InterPro" id="IPR011335">
    <property type="entry name" value="Restrct_endonuc-II-like"/>
</dbReference>
<feature type="domain" description="DUF559" evidence="7">
    <location>
        <begin position="83"/>
        <end position="122"/>
    </location>
</feature>
<evidence type="ECO:0000256" key="5">
    <source>
        <dbReference type="ARBA" id="ARBA00023204"/>
    </source>
</evidence>
<comment type="similarity">
    <text evidence="6">Belongs to the Vsr family.</text>
</comment>
<evidence type="ECO:0000313" key="9">
    <source>
        <dbReference type="Proteomes" id="UP000031637"/>
    </source>
</evidence>
<keyword evidence="2 8" id="KW-0255">Endonuclease</keyword>
<evidence type="ECO:0000256" key="3">
    <source>
        <dbReference type="ARBA" id="ARBA00022763"/>
    </source>
</evidence>
<dbReference type="InterPro" id="IPR007569">
    <property type="entry name" value="DUF559"/>
</dbReference>
<dbReference type="Pfam" id="PF03852">
    <property type="entry name" value="Vsr"/>
    <property type="match status" value="1"/>
</dbReference>
<evidence type="ECO:0000256" key="4">
    <source>
        <dbReference type="ARBA" id="ARBA00022801"/>
    </source>
</evidence>
<dbReference type="NCBIfam" id="TIGR00632">
    <property type="entry name" value="vsr"/>
    <property type="match status" value="1"/>
</dbReference>
<keyword evidence="4" id="KW-0378">Hydrolase</keyword>
<protein>
    <submittedName>
        <fullName evidence="8">T/G mismatch-specific endonuclease</fullName>
    </submittedName>
</protein>
<sequence>MSRIRSTETGIEVILRHALYATGLRYRKNYRHAAGRPDIAFVGIKVAVFCDSSFWHGRDMRSLEKRLRTNKAFWLNKINCNIARDRHVDQALKADGWKVLRFWDEDIEHRLDRCVKRIYNEVHKRKVLLHPQPR</sequence>
<keyword evidence="5" id="KW-0234">DNA repair</keyword>
<dbReference type="SUPFAM" id="SSF52980">
    <property type="entry name" value="Restriction endonuclease-like"/>
    <property type="match status" value="1"/>
</dbReference>
<dbReference type="Proteomes" id="UP000031637">
    <property type="component" value="Chromosome"/>
</dbReference>
<dbReference type="KEGG" id="shd:SUTH_00021"/>
<dbReference type="RefSeq" id="WP_084207512.1">
    <property type="nucleotide sequence ID" value="NZ_AP012547.1"/>
</dbReference>
<evidence type="ECO:0000313" key="8">
    <source>
        <dbReference type="EMBL" id="BAO27841.1"/>
    </source>
</evidence>
<keyword evidence="3" id="KW-0227">DNA damage</keyword>
<evidence type="ECO:0000256" key="1">
    <source>
        <dbReference type="ARBA" id="ARBA00022722"/>
    </source>
</evidence>
<dbReference type="GO" id="GO:0016787">
    <property type="term" value="F:hydrolase activity"/>
    <property type="evidence" value="ECO:0007669"/>
    <property type="project" value="UniProtKB-KW"/>
</dbReference>
<proteinExistence type="inferred from homology"/>
<dbReference type="AlphaFoldDB" id="W0SA46"/>
<dbReference type="CDD" id="cd00221">
    <property type="entry name" value="Vsr"/>
    <property type="match status" value="1"/>
</dbReference>
<evidence type="ECO:0000256" key="2">
    <source>
        <dbReference type="ARBA" id="ARBA00022759"/>
    </source>
</evidence>
<gene>
    <name evidence="8" type="ORF">SUTH_00021</name>
</gene>
<accession>W0SA46</accession>
<dbReference type="HOGENOM" id="CLU_111913_2_2_4"/>
<organism evidence="8 9">
    <name type="scientific">Sulfuritalea hydrogenivorans sk43H</name>
    <dbReference type="NCBI Taxonomy" id="1223802"/>
    <lineage>
        <taxon>Bacteria</taxon>
        <taxon>Pseudomonadati</taxon>
        <taxon>Pseudomonadota</taxon>
        <taxon>Betaproteobacteria</taxon>
        <taxon>Nitrosomonadales</taxon>
        <taxon>Sterolibacteriaceae</taxon>
        <taxon>Sulfuritalea</taxon>
    </lineage>
</organism>
<dbReference type="STRING" id="1223802.SUTH_00021"/>
<dbReference type="EMBL" id="AP012547">
    <property type="protein sequence ID" value="BAO27841.1"/>
    <property type="molecule type" value="Genomic_DNA"/>
</dbReference>
<keyword evidence="1" id="KW-0540">Nuclease</keyword>
<evidence type="ECO:0000256" key="6">
    <source>
        <dbReference type="ARBA" id="ARBA00029466"/>
    </source>
</evidence>
<dbReference type="Gene3D" id="3.40.960.10">
    <property type="entry name" value="VSR Endonuclease"/>
    <property type="match status" value="1"/>
</dbReference>
<reference evidence="8 9" key="1">
    <citation type="journal article" date="2014" name="Syst. Appl. Microbiol.">
        <title>Complete genomes of freshwater sulfur oxidizers Sulfuricella denitrificans skB26 and Sulfuritalea hydrogenivorans sk43H: genetic insights into the sulfur oxidation pathway of betaproteobacteria.</title>
        <authorList>
            <person name="Watanabe T."/>
            <person name="Kojima H."/>
            <person name="Fukui M."/>
        </authorList>
    </citation>
    <scope>NUCLEOTIDE SEQUENCE [LARGE SCALE GENOMIC DNA]</scope>
    <source>
        <strain evidence="8">DSM22779</strain>
    </source>
</reference>